<evidence type="ECO:0000313" key="4">
    <source>
        <dbReference type="Proteomes" id="UP001623348"/>
    </source>
</evidence>
<dbReference type="PANTHER" id="PTHR33332">
    <property type="entry name" value="REVERSE TRANSCRIPTASE DOMAIN-CONTAINING PROTEIN"/>
    <property type="match status" value="1"/>
</dbReference>
<feature type="region of interest" description="Disordered" evidence="1">
    <location>
        <begin position="328"/>
        <end position="355"/>
    </location>
</feature>
<dbReference type="CDD" id="cd01650">
    <property type="entry name" value="RT_nLTR_like"/>
    <property type="match status" value="1"/>
</dbReference>
<dbReference type="InterPro" id="IPR000477">
    <property type="entry name" value="RT_dom"/>
</dbReference>
<comment type="caution">
    <text evidence="3">The sequence shown here is derived from an EMBL/GenBank/DDBJ whole genome shotgun (WGS) entry which is preliminary data.</text>
</comment>
<accession>A0ABC9W6T3</accession>
<protein>
    <submittedName>
        <fullName evidence="3">Mitochondrial enolase superfamily member 1</fullName>
    </submittedName>
</protein>
<feature type="compositionally biased region" description="Acidic residues" evidence="1">
    <location>
        <begin position="345"/>
        <end position="355"/>
    </location>
</feature>
<dbReference type="InterPro" id="IPR043502">
    <property type="entry name" value="DNA/RNA_pol_sf"/>
</dbReference>
<feature type="domain" description="Reverse transcriptase" evidence="2">
    <location>
        <begin position="28"/>
        <end position="278"/>
    </location>
</feature>
<organism evidence="3 4">
    <name type="scientific">Grus japonensis</name>
    <name type="common">Japanese crane</name>
    <name type="synonym">Red-crowned crane</name>
    <dbReference type="NCBI Taxonomy" id="30415"/>
    <lineage>
        <taxon>Eukaryota</taxon>
        <taxon>Metazoa</taxon>
        <taxon>Chordata</taxon>
        <taxon>Craniata</taxon>
        <taxon>Vertebrata</taxon>
        <taxon>Euteleostomi</taxon>
        <taxon>Archelosauria</taxon>
        <taxon>Archosauria</taxon>
        <taxon>Dinosauria</taxon>
        <taxon>Saurischia</taxon>
        <taxon>Theropoda</taxon>
        <taxon>Coelurosauria</taxon>
        <taxon>Aves</taxon>
        <taxon>Neognathae</taxon>
        <taxon>Neoaves</taxon>
        <taxon>Gruiformes</taxon>
        <taxon>Gruidae</taxon>
        <taxon>Grus</taxon>
    </lineage>
</organism>
<dbReference type="PROSITE" id="PS50878">
    <property type="entry name" value="RT_POL"/>
    <property type="match status" value="1"/>
</dbReference>
<evidence type="ECO:0000259" key="2">
    <source>
        <dbReference type="PROSITE" id="PS50878"/>
    </source>
</evidence>
<keyword evidence="4" id="KW-1185">Reference proteome</keyword>
<gene>
    <name evidence="3" type="ORF">GRJ2_000448000</name>
</gene>
<sequence>MGPDGMHPRVLRGLADVIARLLSIIFERSWRTGEVPEDWRKANVTLVFKKGKKEDLGDYRPVSLTSIPGKVMEQLILDVFNKHVEEKKVIGSGQHGFTKGKSCLTNLIAFCDGMTGWVDEGRAVDVVYLDFSRAFDTVSHNILIGNLRKCGLGEWTVRWIENWLNGRAQRVVISSAESGWRPVASGVPQGSVLGPVLFNIFISDLDEGTECSLSKFDDDTKLRGVADTPEGCTAIQRDLDRLESWAERNQMKFSRDKCRVLQAGRNNPRHQYTLGVEPAICPCGQEGQWYPGVHSEEHGQQVEGGYPPPLLCPDEATSGILCPVLGSPVQERQGTTGESPGEGYKDDEETGASLI</sequence>
<dbReference type="AlphaFoldDB" id="A0ABC9W6T3"/>
<dbReference type="Pfam" id="PF00078">
    <property type="entry name" value="RVT_1"/>
    <property type="match status" value="1"/>
</dbReference>
<evidence type="ECO:0000256" key="1">
    <source>
        <dbReference type="SAM" id="MobiDB-lite"/>
    </source>
</evidence>
<dbReference type="EMBL" id="BAAFJT010000001">
    <property type="protein sequence ID" value="GAB0179827.1"/>
    <property type="molecule type" value="Genomic_DNA"/>
</dbReference>
<name>A0ABC9W6T3_GRUJA</name>
<evidence type="ECO:0000313" key="3">
    <source>
        <dbReference type="EMBL" id="GAB0179827.1"/>
    </source>
</evidence>
<dbReference type="Proteomes" id="UP001623348">
    <property type="component" value="Unassembled WGS sequence"/>
</dbReference>
<dbReference type="SUPFAM" id="SSF56672">
    <property type="entry name" value="DNA/RNA polymerases"/>
    <property type="match status" value="1"/>
</dbReference>
<proteinExistence type="predicted"/>
<reference evidence="3 4" key="1">
    <citation type="submission" date="2024-06" db="EMBL/GenBank/DDBJ databases">
        <title>The draft genome of Grus japonensis, version 3.</title>
        <authorList>
            <person name="Nabeshima K."/>
            <person name="Suzuki S."/>
            <person name="Onuma M."/>
        </authorList>
    </citation>
    <scope>NUCLEOTIDE SEQUENCE [LARGE SCALE GENOMIC DNA]</scope>
    <source>
        <strain evidence="3 4">451A</strain>
    </source>
</reference>